<accession>A0A9D4CQU7</accession>
<evidence type="ECO:0000256" key="1">
    <source>
        <dbReference type="ARBA" id="ARBA00009500"/>
    </source>
</evidence>
<dbReference type="InterPro" id="IPR036186">
    <property type="entry name" value="Serpin_sf"/>
</dbReference>
<dbReference type="PANTHER" id="PTHR11461">
    <property type="entry name" value="SERINE PROTEASE INHIBITOR, SERPIN"/>
    <property type="match status" value="1"/>
</dbReference>
<name>A0A9D4CQU7_DREPO</name>
<proteinExistence type="inferred from homology"/>
<evidence type="ECO:0000313" key="3">
    <source>
        <dbReference type="EMBL" id="KAH3729964.1"/>
    </source>
</evidence>
<dbReference type="AlphaFoldDB" id="A0A9D4CQU7"/>
<dbReference type="Gene3D" id="2.30.39.10">
    <property type="entry name" value="Alpha-1-antitrypsin, domain 1"/>
    <property type="match status" value="1"/>
</dbReference>
<dbReference type="GO" id="GO:0004867">
    <property type="term" value="F:serine-type endopeptidase inhibitor activity"/>
    <property type="evidence" value="ECO:0007669"/>
    <property type="project" value="InterPro"/>
</dbReference>
<dbReference type="InterPro" id="IPR023796">
    <property type="entry name" value="Serpin_dom"/>
</dbReference>
<protein>
    <recommendedName>
        <fullName evidence="2">Serpin domain-containing protein</fullName>
    </recommendedName>
</protein>
<gene>
    <name evidence="3" type="ORF">DPMN_055942</name>
</gene>
<comment type="similarity">
    <text evidence="1">Belongs to the serpin family.</text>
</comment>
<dbReference type="InterPro" id="IPR000215">
    <property type="entry name" value="Serpin_fam"/>
</dbReference>
<dbReference type="EMBL" id="JAIWYP010000012">
    <property type="protein sequence ID" value="KAH3729964.1"/>
    <property type="molecule type" value="Genomic_DNA"/>
</dbReference>
<reference evidence="3" key="1">
    <citation type="journal article" date="2019" name="bioRxiv">
        <title>The Genome of the Zebra Mussel, Dreissena polymorpha: A Resource for Invasive Species Research.</title>
        <authorList>
            <person name="McCartney M.A."/>
            <person name="Auch B."/>
            <person name="Kono T."/>
            <person name="Mallez S."/>
            <person name="Zhang Y."/>
            <person name="Obille A."/>
            <person name="Becker A."/>
            <person name="Abrahante J.E."/>
            <person name="Garbe J."/>
            <person name="Badalamenti J.P."/>
            <person name="Herman A."/>
            <person name="Mangelson H."/>
            <person name="Liachko I."/>
            <person name="Sullivan S."/>
            <person name="Sone E.D."/>
            <person name="Koren S."/>
            <person name="Silverstein K.A.T."/>
            <person name="Beckman K.B."/>
            <person name="Gohl D.M."/>
        </authorList>
    </citation>
    <scope>NUCLEOTIDE SEQUENCE</scope>
    <source>
        <strain evidence="3">Duluth1</strain>
        <tissue evidence="3">Whole animal</tissue>
    </source>
</reference>
<dbReference type="InterPro" id="IPR042178">
    <property type="entry name" value="Serpin_sf_1"/>
</dbReference>
<dbReference type="InterPro" id="IPR042185">
    <property type="entry name" value="Serpin_sf_2"/>
</dbReference>
<feature type="domain" description="Serpin" evidence="2">
    <location>
        <begin position="2"/>
        <end position="133"/>
    </location>
</feature>
<dbReference type="Proteomes" id="UP000828390">
    <property type="component" value="Unassembled WGS sequence"/>
</dbReference>
<comment type="caution">
    <text evidence="3">The sequence shown here is derived from an EMBL/GenBank/DDBJ whole genome shotgun (WGS) entry which is preliminary data.</text>
</comment>
<dbReference type="PANTHER" id="PTHR11461:SF211">
    <property type="entry name" value="GH10112P-RELATED"/>
    <property type="match status" value="1"/>
</dbReference>
<reference evidence="3" key="2">
    <citation type="submission" date="2020-11" db="EMBL/GenBank/DDBJ databases">
        <authorList>
            <person name="McCartney M.A."/>
            <person name="Auch B."/>
            <person name="Kono T."/>
            <person name="Mallez S."/>
            <person name="Becker A."/>
            <person name="Gohl D.M."/>
            <person name="Silverstein K.A.T."/>
            <person name="Koren S."/>
            <person name="Bechman K.B."/>
            <person name="Herman A."/>
            <person name="Abrahante J.E."/>
            <person name="Garbe J."/>
        </authorList>
    </citation>
    <scope>NUCLEOTIDE SEQUENCE</scope>
    <source>
        <strain evidence="3">Duluth1</strain>
        <tissue evidence="3">Whole animal</tissue>
    </source>
</reference>
<organism evidence="3 4">
    <name type="scientific">Dreissena polymorpha</name>
    <name type="common">Zebra mussel</name>
    <name type="synonym">Mytilus polymorpha</name>
    <dbReference type="NCBI Taxonomy" id="45954"/>
    <lineage>
        <taxon>Eukaryota</taxon>
        <taxon>Metazoa</taxon>
        <taxon>Spiralia</taxon>
        <taxon>Lophotrochozoa</taxon>
        <taxon>Mollusca</taxon>
        <taxon>Bivalvia</taxon>
        <taxon>Autobranchia</taxon>
        <taxon>Heteroconchia</taxon>
        <taxon>Euheterodonta</taxon>
        <taxon>Imparidentia</taxon>
        <taxon>Neoheterodontei</taxon>
        <taxon>Myida</taxon>
        <taxon>Dreissenoidea</taxon>
        <taxon>Dreissenidae</taxon>
        <taxon>Dreissena</taxon>
    </lineage>
</organism>
<evidence type="ECO:0000259" key="2">
    <source>
        <dbReference type="Pfam" id="PF00079"/>
    </source>
</evidence>
<dbReference type="SUPFAM" id="SSF56574">
    <property type="entry name" value="Serpins"/>
    <property type="match status" value="1"/>
</dbReference>
<dbReference type="Gene3D" id="3.30.497.10">
    <property type="entry name" value="Antithrombin, subunit I, domain 2"/>
    <property type="match status" value="1"/>
</dbReference>
<keyword evidence="4" id="KW-1185">Reference proteome</keyword>
<evidence type="ECO:0000313" key="4">
    <source>
        <dbReference type="Proteomes" id="UP000828390"/>
    </source>
</evidence>
<dbReference type="GO" id="GO:0005615">
    <property type="term" value="C:extracellular space"/>
    <property type="evidence" value="ECO:0007669"/>
    <property type="project" value="InterPro"/>
</dbReference>
<dbReference type="Pfam" id="PF00079">
    <property type="entry name" value="Serpin"/>
    <property type="match status" value="1"/>
</dbReference>
<sequence>MAMLVLLPDTVTGLLKMEKHLYAQRLNQCIKDVSSATVIVFVPKVKLESSFQLSDTLSALGISDVFCSNKADLSRMGKDLFVSEVFHKSSVDVNEEGTEAAAATAVRNSLKIYKQTRPQTLTFTADHPFMIMI</sequence>